<dbReference type="Proteomes" id="UP000611554">
    <property type="component" value="Unassembled WGS sequence"/>
</dbReference>
<evidence type="ECO:0000313" key="2">
    <source>
        <dbReference type="EMBL" id="GGP99946.1"/>
    </source>
</evidence>
<evidence type="ECO:0000256" key="1">
    <source>
        <dbReference type="SAM" id="MobiDB-lite"/>
    </source>
</evidence>
<dbReference type="EMBL" id="BMQJ01000007">
    <property type="protein sequence ID" value="GGP99946.1"/>
    <property type="molecule type" value="Genomic_DNA"/>
</dbReference>
<protein>
    <submittedName>
        <fullName evidence="2">Uncharacterized protein</fullName>
    </submittedName>
</protein>
<organism evidence="2 3">
    <name type="scientific">Streptosporangium pseudovulgare</name>
    <dbReference type="NCBI Taxonomy" id="35765"/>
    <lineage>
        <taxon>Bacteria</taxon>
        <taxon>Bacillati</taxon>
        <taxon>Actinomycetota</taxon>
        <taxon>Actinomycetes</taxon>
        <taxon>Streptosporangiales</taxon>
        <taxon>Streptosporangiaceae</taxon>
        <taxon>Streptosporangium</taxon>
    </lineage>
</organism>
<feature type="region of interest" description="Disordered" evidence="1">
    <location>
        <begin position="1"/>
        <end position="23"/>
    </location>
</feature>
<sequence length="119" mass="13324">MPHQESSISHSSPGPWKTSDPATVEQQTRFIHLVRLGWDLRTLGVRSSLVLPVAGDPVLEVHAAAGILARITAVRRHRGWVFTWRPWWARLWRRGAWVWAEADNAADIVMSIVVSEAGA</sequence>
<feature type="compositionally biased region" description="Polar residues" evidence="1">
    <location>
        <begin position="1"/>
        <end position="12"/>
    </location>
</feature>
<proteinExistence type="predicted"/>
<keyword evidence="3" id="KW-1185">Reference proteome</keyword>
<gene>
    <name evidence="2" type="ORF">GCM10010140_32500</name>
</gene>
<reference evidence="3" key="1">
    <citation type="journal article" date="2019" name="Int. J. Syst. Evol. Microbiol.">
        <title>The Global Catalogue of Microorganisms (GCM) 10K type strain sequencing project: providing services to taxonomists for standard genome sequencing and annotation.</title>
        <authorList>
            <consortium name="The Broad Institute Genomics Platform"/>
            <consortium name="The Broad Institute Genome Sequencing Center for Infectious Disease"/>
            <person name="Wu L."/>
            <person name="Ma J."/>
        </authorList>
    </citation>
    <scope>NUCLEOTIDE SEQUENCE [LARGE SCALE GENOMIC DNA]</scope>
    <source>
        <strain evidence="3">JCM 3115</strain>
    </source>
</reference>
<accession>A0ABQ2QWT2</accession>
<name>A0ABQ2QWT2_9ACTN</name>
<evidence type="ECO:0000313" key="3">
    <source>
        <dbReference type="Proteomes" id="UP000611554"/>
    </source>
</evidence>
<comment type="caution">
    <text evidence="2">The sequence shown here is derived from an EMBL/GenBank/DDBJ whole genome shotgun (WGS) entry which is preliminary data.</text>
</comment>